<keyword evidence="2" id="KW-1185">Reference proteome</keyword>
<gene>
    <name evidence="1" type="ORF">G9470_22035</name>
</gene>
<evidence type="ECO:0000313" key="1">
    <source>
        <dbReference type="EMBL" id="NNJ32448.1"/>
    </source>
</evidence>
<sequence length="258" mass="28690">MPGGLKSSYIPNMVFPNGTYTVKMRIGSVYGVWSDESAKVFAISASVPNTPDMALSVTHGGILISTTSTAADKIVYRSEDGVTFIPIGRFTGSEYTDYAVKSDVMYEYFIRAHNGSYADSGKQSIKVKYKGALLSEINNPGDYIEIYKSDSDWFNSIKSKFSNEAELVKYEGRTYPVKEAGIHKETGIGTSFYLSNANAEKIKTLYGLNGIYLFRNSETCFCCDISEFEHENTLFNTGKNVEISLSQIDYSLEVRFDV</sequence>
<dbReference type="EMBL" id="JAAOXG010000059">
    <property type="protein sequence ID" value="NNJ32448.1"/>
    <property type="molecule type" value="Genomic_DNA"/>
</dbReference>
<organism evidence="1 2">
    <name type="scientific">Lacrimispora defluvii</name>
    <dbReference type="NCBI Taxonomy" id="2719233"/>
    <lineage>
        <taxon>Bacteria</taxon>
        <taxon>Bacillati</taxon>
        <taxon>Bacillota</taxon>
        <taxon>Clostridia</taxon>
        <taxon>Lachnospirales</taxon>
        <taxon>Lachnospiraceae</taxon>
        <taxon>Lacrimispora</taxon>
    </lineage>
</organism>
<comment type="caution">
    <text evidence="1">The sequence shown here is derived from an EMBL/GenBank/DDBJ whole genome shotgun (WGS) entry which is preliminary data.</text>
</comment>
<evidence type="ECO:0000313" key="2">
    <source>
        <dbReference type="Proteomes" id="UP000539052"/>
    </source>
</evidence>
<dbReference type="Proteomes" id="UP000539052">
    <property type="component" value="Unassembled WGS sequence"/>
</dbReference>
<dbReference type="RefSeq" id="WP_170823522.1">
    <property type="nucleotide sequence ID" value="NZ_JAAOXG010000059.1"/>
</dbReference>
<proteinExistence type="predicted"/>
<reference evidence="1 2" key="1">
    <citation type="submission" date="2020-03" db="EMBL/GenBank/DDBJ databases">
        <title>Genome Sequence of industrial isolate, B5A.</title>
        <authorList>
            <person name="Sharma S."/>
            <person name="Patil P.B."/>
            <person name="Korpole S."/>
        </authorList>
    </citation>
    <scope>NUCLEOTIDE SEQUENCE [LARGE SCALE GENOMIC DNA]</scope>
    <source>
        <strain evidence="1 2">PI-S10-B5A</strain>
    </source>
</reference>
<accession>A0ABX1VVJ5</accession>
<protein>
    <submittedName>
        <fullName evidence="1">Uncharacterized protein</fullName>
    </submittedName>
</protein>
<name>A0ABX1VVJ5_9FIRM</name>